<dbReference type="Pfam" id="PF10262">
    <property type="entry name" value="Rdx"/>
    <property type="match status" value="1"/>
</dbReference>
<keyword evidence="3" id="KW-1185">Reference proteome</keyword>
<dbReference type="PANTHER" id="PTHR15124:SF27">
    <property type="entry name" value="MIGRATION AND INVASION ENHANCER 1"/>
    <property type="match status" value="1"/>
</dbReference>
<gene>
    <name evidence="2" type="primary">LOC108937301</name>
</gene>
<reference evidence="2" key="3">
    <citation type="submission" date="2025-09" db="UniProtKB">
        <authorList>
            <consortium name="Ensembl"/>
        </authorList>
    </citation>
    <scope>IDENTIFICATION</scope>
</reference>
<evidence type="ECO:0000313" key="3">
    <source>
        <dbReference type="Proteomes" id="UP000694397"/>
    </source>
</evidence>
<dbReference type="GO" id="GO:0043066">
    <property type="term" value="P:negative regulation of apoptotic process"/>
    <property type="evidence" value="ECO:0007669"/>
    <property type="project" value="TreeGrafter"/>
</dbReference>
<dbReference type="NCBIfam" id="TIGR02174">
    <property type="entry name" value="CXXU_selWTH"/>
    <property type="match status" value="1"/>
</dbReference>
<dbReference type="SUPFAM" id="SSF52833">
    <property type="entry name" value="Thioredoxin-like"/>
    <property type="match status" value="1"/>
</dbReference>
<dbReference type="Proteomes" id="UP000694397">
    <property type="component" value="Chromosome 8"/>
</dbReference>
<evidence type="ECO:0000256" key="1">
    <source>
        <dbReference type="ARBA" id="ARBA00023284"/>
    </source>
</evidence>
<dbReference type="GO" id="GO:0005829">
    <property type="term" value="C:cytosol"/>
    <property type="evidence" value="ECO:0007669"/>
    <property type="project" value="TreeGrafter"/>
</dbReference>
<dbReference type="InterPro" id="IPR051441">
    <property type="entry name" value="SelW_related"/>
</dbReference>
<dbReference type="PANTHER" id="PTHR15124">
    <property type="entry name" value="SELENOPROTEIN W"/>
    <property type="match status" value="1"/>
</dbReference>
<dbReference type="Ensembl" id="ENSSFOT00015066434.1">
    <property type="protein sequence ID" value="ENSSFOP00015057180.1"/>
    <property type="gene ID" value="ENSSFOG00015026652.1"/>
</dbReference>
<sequence>TGAEMSGFVGRRGSFEVEINGLLVFSRLQAGGFPYTDDVLAAVQNAADGKPVEKITRSHSACVII</sequence>
<reference evidence="2" key="2">
    <citation type="submission" date="2025-08" db="UniProtKB">
        <authorList>
            <consortium name="Ensembl"/>
        </authorList>
    </citation>
    <scope>IDENTIFICATION</scope>
</reference>
<name>A0A8C9TYT6_SCLFO</name>
<reference evidence="2 3" key="1">
    <citation type="submission" date="2019-04" db="EMBL/GenBank/DDBJ databases">
        <authorList>
            <consortium name="Wellcome Sanger Institute Data Sharing"/>
        </authorList>
    </citation>
    <scope>NUCLEOTIDE SEQUENCE [LARGE SCALE GENOMIC DNA]</scope>
</reference>
<dbReference type="InterPro" id="IPR011893">
    <property type="entry name" value="Selenoprotein_Rdx-typ"/>
</dbReference>
<organism evidence="2 3">
    <name type="scientific">Scleropages formosus</name>
    <name type="common">Asian bonytongue</name>
    <name type="synonym">Osteoglossum formosum</name>
    <dbReference type="NCBI Taxonomy" id="113540"/>
    <lineage>
        <taxon>Eukaryota</taxon>
        <taxon>Metazoa</taxon>
        <taxon>Chordata</taxon>
        <taxon>Craniata</taxon>
        <taxon>Vertebrata</taxon>
        <taxon>Euteleostomi</taxon>
        <taxon>Actinopterygii</taxon>
        <taxon>Neopterygii</taxon>
        <taxon>Teleostei</taxon>
        <taxon>Osteoglossocephala</taxon>
        <taxon>Osteoglossomorpha</taxon>
        <taxon>Osteoglossiformes</taxon>
        <taxon>Osteoglossidae</taxon>
        <taxon>Scleropages</taxon>
    </lineage>
</organism>
<proteinExistence type="predicted"/>
<dbReference type="OrthoDB" id="5962009at2759"/>
<dbReference type="Gene3D" id="3.40.30.10">
    <property type="entry name" value="Glutaredoxin"/>
    <property type="match status" value="1"/>
</dbReference>
<dbReference type="GO" id="GO:0051491">
    <property type="term" value="P:positive regulation of filopodium assembly"/>
    <property type="evidence" value="ECO:0007669"/>
    <property type="project" value="TreeGrafter"/>
</dbReference>
<dbReference type="InterPro" id="IPR036249">
    <property type="entry name" value="Thioredoxin-like_sf"/>
</dbReference>
<evidence type="ECO:0000313" key="2">
    <source>
        <dbReference type="Ensembl" id="ENSSFOP00015057180.1"/>
    </source>
</evidence>
<accession>A0A8C9TYT6</accession>
<dbReference type="AlphaFoldDB" id="A0A8C9TYT6"/>
<dbReference type="GeneTree" id="ENSGT00940000177451"/>
<protein>
    <submittedName>
        <fullName evidence="2">Uncharacterized protein</fullName>
    </submittedName>
</protein>
<keyword evidence="1" id="KW-0676">Redox-active center</keyword>